<protein>
    <submittedName>
        <fullName evidence="1">Unannotated protein</fullName>
    </submittedName>
</protein>
<name>A0A6J6XBZ7_9ZZZZ</name>
<gene>
    <name evidence="1" type="ORF">UFOPK2992_00614</name>
</gene>
<dbReference type="PANTHER" id="PTHR47829:SF1">
    <property type="entry name" value="HAD FAMILY PHOSPHATASE"/>
    <property type="match status" value="1"/>
</dbReference>
<reference evidence="1" key="1">
    <citation type="submission" date="2020-05" db="EMBL/GenBank/DDBJ databases">
        <authorList>
            <person name="Chiriac C."/>
            <person name="Salcher M."/>
            <person name="Ghai R."/>
            <person name="Kavagutti S V."/>
        </authorList>
    </citation>
    <scope>NUCLEOTIDE SEQUENCE</scope>
</reference>
<dbReference type="NCBIfam" id="TIGR01509">
    <property type="entry name" value="HAD-SF-IA-v3"/>
    <property type="match status" value="1"/>
</dbReference>
<dbReference type="PRINTS" id="PR00413">
    <property type="entry name" value="HADHALOGNASE"/>
</dbReference>
<dbReference type="InterPro" id="IPR006439">
    <property type="entry name" value="HAD-SF_hydro_IA"/>
</dbReference>
<dbReference type="Gene3D" id="1.10.150.240">
    <property type="entry name" value="Putative phosphatase, domain 2"/>
    <property type="match status" value="1"/>
</dbReference>
<dbReference type="Pfam" id="PF00702">
    <property type="entry name" value="Hydrolase"/>
    <property type="match status" value="1"/>
</dbReference>
<dbReference type="SFLD" id="SFLDS00003">
    <property type="entry name" value="Haloacid_Dehalogenase"/>
    <property type="match status" value="1"/>
</dbReference>
<organism evidence="1">
    <name type="scientific">freshwater metagenome</name>
    <dbReference type="NCBI Taxonomy" id="449393"/>
    <lineage>
        <taxon>unclassified sequences</taxon>
        <taxon>metagenomes</taxon>
        <taxon>ecological metagenomes</taxon>
    </lineage>
</organism>
<evidence type="ECO:0000313" key="1">
    <source>
        <dbReference type="EMBL" id="CAB4793839.1"/>
    </source>
</evidence>
<dbReference type="InterPro" id="IPR023214">
    <property type="entry name" value="HAD_sf"/>
</dbReference>
<dbReference type="InterPro" id="IPR023198">
    <property type="entry name" value="PGP-like_dom2"/>
</dbReference>
<dbReference type="PANTHER" id="PTHR47829">
    <property type="entry name" value="HYDROLASE, PUTATIVE (AFU_ORTHOLOGUE AFUA_1G12880)-RELATED"/>
    <property type="match status" value="1"/>
</dbReference>
<dbReference type="InterPro" id="IPR036412">
    <property type="entry name" value="HAD-like_sf"/>
</dbReference>
<dbReference type="AlphaFoldDB" id="A0A6J6XBZ7"/>
<dbReference type="InterPro" id="IPR052898">
    <property type="entry name" value="ACAD10-like"/>
</dbReference>
<dbReference type="SFLD" id="SFLDG01129">
    <property type="entry name" value="C1.5:_HAD__Beta-PGM__Phosphata"/>
    <property type="match status" value="1"/>
</dbReference>
<dbReference type="Gene3D" id="3.40.50.1000">
    <property type="entry name" value="HAD superfamily/HAD-like"/>
    <property type="match status" value="1"/>
</dbReference>
<dbReference type="SUPFAM" id="SSF56784">
    <property type="entry name" value="HAD-like"/>
    <property type="match status" value="1"/>
</dbReference>
<proteinExistence type="predicted"/>
<sequence length="222" mass="24405">MSGVTNSSSRQIDTVIFDLGGVLMSNGRQSDLVRRFPPDKAEAALRVFMGDYGADNDHPWHRLERGEIAFDEVRRLNRIGLAELGIELPEPPADAKPGAAPITFQPNEPMIDLVVRLRAAGLRTSILTNNVREFREHWRSVLDYDTLFDDIVDSHEVGLRKPNAAIYELALTRLNAEARRCAFLDDVASNVAAAEQLGIFGVVVDEDCAPAIEAVEILAGLA</sequence>
<dbReference type="CDD" id="cd02603">
    <property type="entry name" value="HAD_sEH-N_like"/>
    <property type="match status" value="1"/>
</dbReference>
<dbReference type="EMBL" id="CAFAAI010000085">
    <property type="protein sequence ID" value="CAB4793839.1"/>
    <property type="molecule type" value="Genomic_DNA"/>
</dbReference>
<accession>A0A6J6XBZ7</accession>